<keyword evidence="3 14" id="KW-0138">CF(0)</keyword>
<dbReference type="STRING" id="1874317.BKP64_07810"/>
<dbReference type="GO" id="GO:0005886">
    <property type="term" value="C:plasma membrane"/>
    <property type="evidence" value="ECO:0007669"/>
    <property type="project" value="UniProtKB-SubCell"/>
</dbReference>
<dbReference type="NCBIfam" id="TIGR03321">
    <property type="entry name" value="alt_F1F0_F0_B"/>
    <property type="match status" value="1"/>
</dbReference>
<comment type="function">
    <text evidence="10 14">F(1)F(0) ATP synthase produces ATP from ADP in the presence of a proton or sodium gradient. F-type ATPases consist of two structural domains, F(1) containing the extramembraneous catalytic core and F(0) containing the membrane proton channel, linked together by a central stalk and a peripheral stalk. During catalysis, ATP synthesis in the catalytic domain of F(1) is coupled via a rotary mechanism of the central stalk subunits to proton translocation.</text>
</comment>
<gene>
    <name evidence="14" type="primary">atpF</name>
    <name evidence="16" type="ORF">BKP64_07810</name>
</gene>
<sequence length="255" mass="29229">MDIDWITVSAQAINFLILVWLLKRFLYQPVIKAMDKREHKIRSRMEDADAREETAREEAQKYQAQADALKQQQDDILEKTREEARQERSHMLDVAREETARVRASWMREVNEEKAEFIGSLRRQTLEAIESIAGKALQDLADSDLEARMVHTFIQKLPTLDQEARESLRNTSEPACISSHSELDPALQKQLTGAVHDQIGGEIAVTYTTNPELGCGIELVCNGERVSWNLSDYLEELTTRMEKAFKPVITEQQEA</sequence>
<evidence type="ECO:0000256" key="6">
    <source>
        <dbReference type="ARBA" id="ARBA00022989"/>
    </source>
</evidence>
<evidence type="ECO:0000256" key="14">
    <source>
        <dbReference type="HAMAP-Rule" id="MF_01398"/>
    </source>
</evidence>
<dbReference type="PANTHER" id="PTHR33445:SF2">
    <property type="entry name" value="ATP SYNTHASE SUBUNIT B', CHLOROPLASTIC"/>
    <property type="match status" value="1"/>
</dbReference>
<dbReference type="GO" id="GO:0045259">
    <property type="term" value="C:proton-transporting ATP synthase complex"/>
    <property type="evidence" value="ECO:0007669"/>
    <property type="project" value="UniProtKB-KW"/>
</dbReference>
<feature type="transmembrane region" description="Helical" evidence="14">
    <location>
        <begin position="6"/>
        <end position="27"/>
    </location>
</feature>
<dbReference type="GO" id="GO:0012505">
    <property type="term" value="C:endomembrane system"/>
    <property type="evidence" value="ECO:0007669"/>
    <property type="project" value="UniProtKB-SubCell"/>
</dbReference>
<keyword evidence="2 14" id="KW-0813">Transport</keyword>
<evidence type="ECO:0000313" key="17">
    <source>
        <dbReference type="Proteomes" id="UP000177445"/>
    </source>
</evidence>
<evidence type="ECO:0000256" key="8">
    <source>
        <dbReference type="ARBA" id="ARBA00023136"/>
    </source>
</evidence>
<keyword evidence="4 14" id="KW-0812">Transmembrane</keyword>
<keyword evidence="9 14" id="KW-0066">ATP synthesis</keyword>
<dbReference type="PANTHER" id="PTHR33445">
    <property type="entry name" value="ATP SYNTHASE SUBUNIT B', CHLOROPLASTIC"/>
    <property type="match status" value="1"/>
</dbReference>
<keyword evidence="8 14" id="KW-0472">Membrane</keyword>
<feature type="region of interest" description="Disordered" evidence="15">
    <location>
        <begin position="44"/>
        <end position="65"/>
    </location>
</feature>
<dbReference type="RefSeq" id="WP_070968189.1">
    <property type="nucleotide sequence ID" value="NZ_CP017715.1"/>
</dbReference>
<comment type="subunit">
    <text evidence="12">F-type ATPases have 2 components, F(1) - the catalytic core - and F(0) - the membrane proton channel. F(1) has five subunits: alpha(3), beta(3), gamma(1), delta(1), epsilon(1). F(0) has four main subunits: a(1), b(2) and c(10-14). The alpha and beta chains form an alternating ring which encloses part of the gamma chain. F(1) is attached to F(0) by a central stalk formed by the gamma and epsilon chains, while a peripheral stalk is formed by the delta and b chains.</text>
</comment>
<dbReference type="InterPro" id="IPR050059">
    <property type="entry name" value="ATP_synthase_B_chain"/>
</dbReference>
<dbReference type="GO" id="GO:0046933">
    <property type="term" value="F:proton-transporting ATP synthase activity, rotational mechanism"/>
    <property type="evidence" value="ECO:0007669"/>
    <property type="project" value="UniProtKB-UniRule"/>
</dbReference>
<dbReference type="InterPro" id="IPR005864">
    <property type="entry name" value="ATP_synth_F0_bsu_bac"/>
</dbReference>
<evidence type="ECO:0000256" key="13">
    <source>
        <dbReference type="ARBA" id="ARBA00037847"/>
    </source>
</evidence>
<evidence type="ECO:0000256" key="11">
    <source>
        <dbReference type="ARBA" id="ARBA00025614"/>
    </source>
</evidence>
<evidence type="ECO:0000256" key="3">
    <source>
        <dbReference type="ARBA" id="ARBA00022547"/>
    </source>
</evidence>
<evidence type="ECO:0000256" key="7">
    <source>
        <dbReference type="ARBA" id="ARBA00023065"/>
    </source>
</evidence>
<evidence type="ECO:0000256" key="12">
    <source>
        <dbReference type="ARBA" id="ARBA00026054"/>
    </source>
</evidence>
<dbReference type="KEGG" id="msq:BKP64_07810"/>
<dbReference type="Proteomes" id="UP000177445">
    <property type="component" value="Chromosome"/>
</dbReference>
<reference evidence="16 17" key="1">
    <citation type="submission" date="2016-10" db="EMBL/GenBank/DDBJ databases">
        <title>Marinobacter salinus sp. nov., a moderately halophilic bacterium isolated from a tidal flat environment.</title>
        <authorList>
            <person name="Park S.-J."/>
        </authorList>
    </citation>
    <scope>NUCLEOTIDE SEQUENCE [LARGE SCALE GENOMIC DNA]</scope>
    <source>
        <strain evidence="16 17">Hb8</strain>
    </source>
</reference>
<keyword evidence="6 14" id="KW-1133">Transmembrane helix</keyword>
<feature type="compositionally biased region" description="Basic and acidic residues" evidence="15">
    <location>
        <begin position="44"/>
        <end position="60"/>
    </location>
</feature>
<evidence type="ECO:0000256" key="4">
    <source>
        <dbReference type="ARBA" id="ARBA00022692"/>
    </source>
</evidence>
<accession>A0A1D9GKB7</accession>
<dbReference type="InterPro" id="IPR017707">
    <property type="entry name" value="Alt_ATP_synth_F0_bsu"/>
</dbReference>
<evidence type="ECO:0000256" key="2">
    <source>
        <dbReference type="ARBA" id="ARBA00022448"/>
    </source>
</evidence>
<evidence type="ECO:0000256" key="9">
    <source>
        <dbReference type="ARBA" id="ARBA00023310"/>
    </source>
</evidence>
<dbReference type="EMBL" id="CP017715">
    <property type="protein sequence ID" value="AOY88083.1"/>
    <property type="molecule type" value="Genomic_DNA"/>
</dbReference>
<dbReference type="InterPro" id="IPR002146">
    <property type="entry name" value="ATP_synth_b/b'su_bac/chlpt"/>
</dbReference>
<keyword evidence="7 14" id="KW-0406">Ion transport</keyword>
<comment type="similarity">
    <text evidence="1 14">Belongs to the ATPase B chain family.</text>
</comment>
<dbReference type="Pfam" id="PF00430">
    <property type="entry name" value="ATP-synt_B"/>
    <property type="match status" value="1"/>
</dbReference>
<dbReference type="NCBIfam" id="TIGR01144">
    <property type="entry name" value="ATP_synt_b"/>
    <property type="match status" value="1"/>
</dbReference>
<keyword evidence="17" id="KW-1185">Reference proteome</keyword>
<evidence type="ECO:0000256" key="5">
    <source>
        <dbReference type="ARBA" id="ARBA00022781"/>
    </source>
</evidence>
<dbReference type="AlphaFoldDB" id="A0A1D9GKB7"/>
<comment type="subunit">
    <text evidence="14">F-type ATPases have 2 components, F(1) - the catalytic core - and F(0) - the membrane proton channel. F(1) has five subunits: alpha(3), beta(3), gamma(1), delta(1), epsilon(1). F(0) has three main subunits: a(1), b(2) and c(10-14). The alpha and beta chains form an alternating ring which encloses part of the gamma chain. F(1) is attached to F(0) by a central stalk formed by the gamma and epsilon chains, while a peripheral stalk is formed by the delta and b chains.</text>
</comment>
<comment type="function">
    <text evidence="11">Component of the F(0) channel, it forms part of the peripheral stalk, linking F(1) to F(0). The b'-subunit is a diverged and duplicated form of b found in plants and photosynthetic bacteria.</text>
</comment>
<keyword evidence="5 14" id="KW-0375">Hydrogen ion transport</keyword>
<dbReference type="CDD" id="cd06503">
    <property type="entry name" value="ATP-synt_Fo_b"/>
    <property type="match status" value="1"/>
</dbReference>
<proteinExistence type="inferred from homology"/>
<keyword evidence="14" id="KW-1003">Cell membrane</keyword>
<dbReference type="GO" id="GO:0046961">
    <property type="term" value="F:proton-transporting ATPase activity, rotational mechanism"/>
    <property type="evidence" value="ECO:0007669"/>
    <property type="project" value="TreeGrafter"/>
</dbReference>
<organism evidence="16 17">
    <name type="scientific">Marinobacter salinus</name>
    <dbReference type="NCBI Taxonomy" id="1874317"/>
    <lineage>
        <taxon>Bacteria</taxon>
        <taxon>Pseudomonadati</taxon>
        <taxon>Pseudomonadota</taxon>
        <taxon>Gammaproteobacteria</taxon>
        <taxon>Pseudomonadales</taxon>
        <taxon>Marinobacteraceae</taxon>
        <taxon>Marinobacter</taxon>
    </lineage>
</organism>
<evidence type="ECO:0000256" key="10">
    <source>
        <dbReference type="ARBA" id="ARBA00025198"/>
    </source>
</evidence>
<dbReference type="HAMAP" id="MF_01398">
    <property type="entry name" value="ATP_synth_b_bprime"/>
    <property type="match status" value="1"/>
</dbReference>
<dbReference type="OrthoDB" id="466272at2"/>
<evidence type="ECO:0000313" key="16">
    <source>
        <dbReference type="EMBL" id="AOY88083.1"/>
    </source>
</evidence>
<protein>
    <recommendedName>
        <fullName evidence="14">ATP synthase subunit b</fullName>
    </recommendedName>
    <alternativeName>
        <fullName evidence="14">ATP synthase F(0) sector subunit b</fullName>
    </alternativeName>
    <alternativeName>
        <fullName evidence="14">ATPase subunit I</fullName>
    </alternativeName>
    <alternativeName>
        <fullName evidence="14">F-type ATPase subunit b</fullName>
        <shortName evidence="14">F-ATPase subunit b</shortName>
    </alternativeName>
</protein>
<evidence type="ECO:0000256" key="1">
    <source>
        <dbReference type="ARBA" id="ARBA00005513"/>
    </source>
</evidence>
<name>A0A1D9GKB7_9GAMM</name>
<comment type="subcellular location">
    <subcellularLocation>
        <location evidence="14">Cell membrane</location>
        <topology evidence="14">Single-pass membrane protein</topology>
    </subcellularLocation>
    <subcellularLocation>
        <location evidence="13">Endomembrane system</location>
        <topology evidence="13">Single-pass membrane protein</topology>
    </subcellularLocation>
</comment>
<evidence type="ECO:0000256" key="15">
    <source>
        <dbReference type="SAM" id="MobiDB-lite"/>
    </source>
</evidence>